<name>A0A5R9G394_9ACTN</name>
<sequence>MSLHLPPPGTDGDVQLIRTSLPLLREDPQDCPRGNALRARPLIGQISSRSRRKPVEDFALGPVMNALDVIEHDGVDVERAIAHLRRNQKYHAGHLSWAESAVRSYLAAREARETQRRALGRPATLPVRAQWAAITQSEVPDARGATRYERTAWGRRYASADGSERELWLLSVNSVKDDRPPAEIAEAAAVTATGLPSHSAFRDIFRPVPGSTVQPQRVRIVGVGCGNGDHDVLADWDIEDVERQFTQHARLVLGRVVEDDRLNPGSTCTRCEGLVGCELPHRAPGVLSVPGPRRPRARRSVSASDLRVHSLCPAQFHLTRVLHLKSGDPESEPIRRGRAVDEWLNVHHGEGCCSTAPLPESLSGLSPAELPTALAMLAEHQRACPLDGLPPDELVRVQHRLTAYDPELDVVLIADPDLLYSRSGGWIWHETKTAAKRPWEGRELMETYPQLAFAVLMMSAGVPGGDPRRSLIELEVLYEDGSRCEEIDPGDPDTQAEAHRIIAELAGPWAVDETYAPAPGDHCSGCDVRAHCAGGRAYLEAR</sequence>
<keyword evidence="2" id="KW-0547">Nucleotide-binding</keyword>
<keyword evidence="6" id="KW-1185">Reference proteome</keyword>
<keyword evidence="1" id="KW-0227">DNA damage</keyword>
<evidence type="ECO:0000256" key="3">
    <source>
        <dbReference type="ARBA" id="ARBA00023204"/>
    </source>
</evidence>
<keyword evidence="2" id="KW-0347">Helicase</keyword>
<protein>
    <submittedName>
        <fullName evidence="5">PD-(D/E)XK nuclease family protein</fullName>
    </submittedName>
</protein>
<accession>A0A5R9G394</accession>
<keyword evidence="2" id="KW-0067">ATP-binding</keyword>
<gene>
    <name evidence="5" type="ORF">FE633_04710</name>
</gene>
<dbReference type="Proteomes" id="UP000305906">
    <property type="component" value="Unassembled WGS sequence"/>
</dbReference>
<dbReference type="RefSeq" id="WP_138043785.1">
    <property type="nucleotide sequence ID" value="NZ_VBZC01000004.1"/>
</dbReference>
<dbReference type="EMBL" id="VBZC01000004">
    <property type="protein sequence ID" value="TLS47334.1"/>
    <property type="molecule type" value="Genomic_DNA"/>
</dbReference>
<dbReference type="Pfam" id="PF12705">
    <property type="entry name" value="PDDEXK_1"/>
    <property type="match status" value="1"/>
</dbReference>
<organism evidence="5 6">
    <name type="scientific">Streptomyces montanus</name>
    <dbReference type="NCBI Taxonomy" id="2580423"/>
    <lineage>
        <taxon>Bacteria</taxon>
        <taxon>Bacillati</taxon>
        <taxon>Actinomycetota</taxon>
        <taxon>Actinomycetes</taxon>
        <taxon>Kitasatosporales</taxon>
        <taxon>Streptomycetaceae</taxon>
        <taxon>Streptomyces</taxon>
    </lineage>
</organism>
<keyword evidence="3" id="KW-0234">DNA repair</keyword>
<evidence type="ECO:0000256" key="1">
    <source>
        <dbReference type="ARBA" id="ARBA00022763"/>
    </source>
</evidence>
<evidence type="ECO:0000259" key="4">
    <source>
        <dbReference type="Pfam" id="PF12705"/>
    </source>
</evidence>
<evidence type="ECO:0000256" key="2">
    <source>
        <dbReference type="ARBA" id="ARBA00022806"/>
    </source>
</evidence>
<comment type="caution">
    <text evidence="5">The sequence shown here is derived from an EMBL/GenBank/DDBJ whole genome shotgun (WGS) entry which is preliminary data.</text>
</comment>
<dbReference type="GO" id="GO:0004386">
    <property type="term" value="F:helicase activity"/>
    <property type="evidence" value="ECO:0007669"/>
    <property type="project" value="UniProtKB-KW"/>
</dbReference>
<evidence type="ECO:0000313" key="6">
    <source>
        <dbReference type="Proteomes" id="UP000305906"/>
    </source>
</evidence>
<evidence type="ECO:0000313" key="5">
    <source>
        <dbReference type="EMBL" id="TLS47334.1"/>
    </source>
</evidence>
<keyword evidence="2" id="KW-0378">Hydrolase</keyword>
<dbReference type="GO" id="GO:0006281">
    <property type="term" value="P:DNA repair"/>
    <property type="evidence" value="ECO:0007669"/>
    <property type="project" value="UniProtKB-KW"/>
</dbReference>
<proteinExistence type="predicted"/>
<feature type="domain" description="PD-(D/E)XK endonuclease-like" evidence="4">
    <location>
        <begin position="301"/>
        <end position="532"/>
    </location>
</feature>
<dbReference type="AlphaFoldDB" id="A0A5R9G394"/>
<reference evidence="5 6" key="1">
    <citation type="submission" date="2019-05" db="EMBL/GenBank/DDBJ databases">
        <title>Streptomyces sp. NEAU-C151, a novel actinomycete isolated from soil.</title>
        <authorList>
            <person name="Han L."/>
            <person name="Jiang H."/>
        </authorList>
    </citation>
    <scope>NUCLEOTIDE SEQUENCE [LARGE SCALE GENOMIC DNA]</scope>
    <source>
        <strain evidence="5 6">NEAU-C151</strain>
    </source>
</reference>
<dbReference type="InterPro" id="IPR038726">
    <property type="entry name" value="PDDEXK_AddAB-type"/>
</dbReference>